<accession>A0AAV1SJS3</accession>
<gene>
    <name evidence="2" type="ORF">DCAF_LOCUS24368</name>
</gene>
<feature type="region of interest" description="Disordered" evidence="1">
    <location>
        <begin position="1"/>
        <end position="33"/>
    </location>
</feature>
<feature type="compositionally biased region" description="Basic and acidic residues" evidence="1">
    <location>
        <begin position="9"/>
        <end position="33"/>
    </location>
</feature>
<dbReference type="EMBL" id="CAWUPB010001194">
    <property type="protein sequence ID" value="CAK7352726.1"/>
    <property type="molecule type" value="Genomic_DNA"/>
</dbReference>
<reference evidence="2 3" key="1">
    <citation type="submission" date="2024-01" db="EMBL/GenBank/DDBJ databases">
        <authorList>
            <person name="Waweru B."/>
        </authorList>
    </citation>
    <scope>NUCLEOTIDE SEQUENCE [LARGE SCALE GENOMIC DNA]</scope>
</reference>
<evidence type="ECO:0000256" key="1">
    <source>
        <dbReference type="SAM" id="MobiDB-lite"/>
    </source>
</evidence>
<dbReference type="Proteomes" id="UP001314170">
    <property type="component" value="Unassembled WGS sequence"/>
</dbReference>
<evidence type="ECO:0000313" key="3">
    <source>
        <dbReference type="Proteomes" id="UP001314170"/>
    </source>
</evidence>
<organism evidence="2 3">
    <name type="scientific">Dovyalis caffra</name>
    <dbReference type="NCBI Taxonomy" id="77055"/>
    <lineage>
        <taxon>Eukaryota</taxon>
        <taxon>Viridiplantae</taxon>
        <taxon>Streptophyta</taxon>
        <taxon>Embryophyta</taxon>
        <taxon>Tracheophyta</taxon>
        <taxon>Spermatophyta</taxon>
        <taxon>Magnoliopsida</taxon>
        <taxon>eudicotyledons</taxon>
        <taxon>Gunneridae</taxon>
        <taxon>Pentapetalae</taxon>
        <taxon>rosids</taxon>
        <taxon>fabids</taxon>
        <taxon>Malpighiales</taxon>
        <taxon>Salicaceae</taxon>
        <taxon>Flacourtieae</taxon>
        <taxon>Dovyalis</taxon>
    </lineage>
</organism>
<name>A0AAV1SJS3_9ROSI</name>
<dbReference type="AlphaFoldDB" id="A0AAV1SJS3"/>
<sequence length="57" mass="6215">MAAGMEDSAESKGESSEERGHVERGERDGDVRRDVVGTEWKHAVGIETQVRCGIVSK</sequence>
<proteinExistence type="predicted"/>
<keyword evidence="3" id="KW-1185">Reference proteome</keyword>
<protein>
    <submittedName>
        <fullName evidence="2">Uncharacterized protein</fullName>
    </submittedName>
</protein>
<evidence type="ECO:0000313" key="2">
    <source>
        <dbReference type="EMBL" id="CAK7352726.1"/>
    </source>
</evidence>
<comment type="caution">
    <text evidence="2">The sequence shown here is derived from an EMBL/GenBank/DDBJ whole genome shotgun (WGS) entry which is preliminary data.</text>
</comment>